<name>A0A9P7ERJ4_9AGAM</name>
<sequence length="138" mass="15431">MAPRKQPLLPLNLVEATFMLPEISALLSMSNLISSRTQQLQKQDNDLAIAHQHLLNSHLTSIEAASNAKCKPHYFEPMVVVSWSQGSSYRLAEVDGSLLKLKFAAFHLIPYHPHSRTSIKVTQYIDPQSLTGIIPDNE</sequence>
<dbReference type="GeneID" id="64702344"/>
<comment type="caution">
    <text evidence="1">The sequence shown here is derived from an EMBL/GenBank/DDBJ whole genome shotgun (WGS) entry which is preliminary data.</text>
</comment>
<protein>
    <submittedName>
        <fullName evidence="1">Uncharacterized protein</fullName>
    </submittedName>
</protein>
<accession>A0A9P7ERJ4</accession>
<evidence type="ECO:0000313" key="2">
    <source>
        <dbReference type="Proteomes" id="UP000823399"/>
    </source>
</evidence>
<evidence type="ECO:0000313" key="1">
    <source>
        <dbReference type="EMBL" id="KAG2086953.1"/>
    </source>
</evidence>
<dbReference type="AlphaFoldDB" id="A0A9P7ERJ4"/>
<keyword evidence="2" id="KW-1185">Reference proteome</keyword>
<dbReference type="Proteomes" id="UP000823399">
    <property type="component" value="Unassembled WGS sequence"/>
</dbReference>
<organism evidence="1 2">
    <name type="scientific">Suillus discolor</name>
    <dbReference type="NCBI Taxonomy" id="1912936"/>
    <lineage>
        <taxon>Eukaryota</taxon>
        <taxon>Fungi</taxon>
        <taxon>Dikarya</taxon>
        <taxon>Basidiomycota</taxon>
        <taxon>Agaricomycotina</taxon>
        <taxon>Agaricomycetes</taxon>
        <taxon>Agaricomycetidae</taxon>
        <taxon>Boletales</taxon>
        <taxon>Suillineae</taxon>
        <taxon>Suillaceae</taxon>
        <taxon>Suillus</taxon>
    </lineage>
</organism>
<dbReference type="EMBL" id="JABBWM010000138">
    <property type="protein sequence ID" value="KAG2086953.1"/>
    <property type="molecule type" value="Genomic_DNA"/>
</dbReference>
<reference evidence="1" key="1">
    <citation type="journal article" date="2020" name="New Phytol.">
        <title>Comparative genomics reveals dynamic genome evolution in host specialist ectomycorrhizal fungi.</title>
        <authorList>
            <person name="Lofgren L.A."/>
            <person name="Nguyen N.H."/>
            <person name="Vilgalys R."/>
            <person name="Ruytinx J."/>
            <person name="Liao H.L."/>
            <person name="Branco S."/>
            <person name="Kuo A."/>
            <person name="LaButti K."/>
            <person name="Lipzen A."/>
            <person name="Andreopoulos W."/>
            <person name="Pangilinan J."/>
            <person name="Riley R."/>
            <person name="Hundley H."/>
            <person name="Na H."/>
            <person name="Barry K."/>
            <person name="Grigoriev I.V."/>
            <person name="Stajich J.E."/>
            <person name="Kennedy P.G."/>
        </authorList>
    </citation>
    <scope>NUCLEOTIDE SEQUENCE</scope>
    <source>
        <strain evidence="1">FC423</strain>
    </source>
</reference>
<gene>
    <name evidence="1" type="ORF">F5147DRAFT_748576</name>
</gene>
<dbReference type="OrthoDB" id="444848at2759"/>
<dbReference type="RefSeq" id="XP_041285044.1">
    <property type="nucleotide sequence ID" value="XM_041440085.1"/>
</dbReference>
<proteinExistence type="predicted"/>